<protein>
    <recommendedName>
        <fullName evidence="11 12">ATP synthase subunit a</fullName>
    </recommendedName>
    <alternativeName>
        <fullName evidence="11">ATP synthase F0 sector subunit a</fullName>
    </alternativeName>
    <alternativeName>
        <fullName evidence="11">F-ATPase subunit 6</fullName>
    </alternativeName>
</protein>
<reference evidence="15" key="1">
    <citation type="journal article" date="2019" name="Int. J. Syst. Evol. Microbiol.">
        <title>The Global Catalogue of Microorganisms (GCM) 10K type strain sequencing project: providing services to taxonomists for standard genome sequencing and annotation.</title>
        <authorList>
            <consortium name="The Broad Institute Genomics Platform"/>
            <consortium name="The Broad Institute Genome Sequencing Center for Infectious Disease"/>
            <person name="Wu L."/>
            <person name="Ma J."/>
        </authorList>
    </citation>
    <scope>NUCLEOTIDE SEQUENCE [LARGE SCALE GENOMIC DNA]</scope>
    <source>
        <strain evidence="15">JCM 17919</strain>
    </source>
</reference>
<evidence type="ECO:0000256" key="12">
    <source>
        <dbReference type="RuleBase" id="RU000483"/>
    </source>
</evidence>
<dbReference type="Proteomes" id="UP001501725">
    <property type="component" value="Unassembled WGS sequence"/>
</dbReference>
<dbReference type="InterPro" id="IPR000568">
    <property type="entry name" value="ATP_synth_F0_asu"/>
</dbReference>
<evidence type="ECO:0000256" key="10">
    <source>
        <dbReference type="ARBA" id="ARBA00023310"/>
    </source>
</evidence>
<keyword evidence="9 11" id="KW-0472">Membrane</keyword>
<dbReference type="CDD" id="cd00310">
    <property type="entry name" value="ATP-synt_Fo_a_6"/>
    <property type="match status" value="1"/>
</dbReference>
<feature type="transmembrane region" description="Helical" evidence="11">
    <location>
        <begin position="315"/>
        <end position="336"/>
    </location>
</feature>
<dbReference type="PANTHER" id="PTHR11410:SF0">
    <property type="entry name" value="ATP SYNTHASE SUBUNIT A"/>
    <property type="match status" value="1"/>
</dbReference>
<comment type="function">
    <text evidence="11 12">Key component of the proton channel; it plays a direct role in the translocation of protons across the membrane.</text>
</comment>
<evidence type="ECO:0000256" key="11">
    <source>
        <dbReference type="HAMAP-Rule" id="MF_01393"/>
    </source>
</evidence>
<name>A0ABP8G5B6_9BACT</name>
<keyword evidence="4 11" id="KW-0138">CF(0)</keyword>
<evidence type="ECO:0000256" key="3">
    <source>
        <dbReference type="ARBA" id="ARBA00022448"/>
    </source>
</evidence>
<evidence type="ECO:0000256" key="8">
    <source>
        <dbReference type="ARBA" id="ARBA00023065"/>
    </source>
</evidence>
<accession>A0ABP8G5B6</accession>
<feature type="compositionally biased region" description="Basic and acidic residues" evidence="13">
    <location>
        <begin position="17"/>
        <end position="36"/>
    </location>
</feature>
<dbReference type="HAMAP" id="MF_01393">
    <property type="entry name" value="ATP_synth_a_bact"/>
    <property type="match status" value="1"/>
</dbReference>
<evidence type="ECO:0000256" key="7">
    <source>
        <dbReference type="ARBA" id="ARBA00022989"/>
    </source>
</evidence>
<keyword evidence="7 11" id="KW-1133">Transmembrane helix</keyword>
<feature type="transmembrane region" description="Helical" evidence="11">
    <location>
        <begin position="249"/>
        <end position="269"/>
    </location>
</feature>
<evidence type="ECO:0000256" key="5">
    <source>
        <dbReference type="ARBA" id="ARBA00022692"/>
    </source>
</evidence>
<dbReference type="PRINTS" id="PR00123">
    <property type="entry name" value="ATPASEA"/>
</dbReference>
<evidence type="ECO:0000256" key="13">
    <source>
        <dbReference type="SAM" id="MobiDB-lite"/>
    </source>
</evidence>
<evidence type="ECO:0000256" key="6">
    <source>
        <dbReference type="ARBA" id="ARBA00022781"/>
    </source>
</evidence>
<dbReference type="InterPro" id="IPR035908">
    <property type="entry name" value="F0_ATP_A_sf"/>
</dbReference>
<feature type="transmembrane region" description="Helical" evidence="11">
    <location>
        <begin position="348"/>
        <end position="368"/>
    </location>
</feature>
<keyword evidence="8 11" id="KW-0406">Ion transport</keyword>
<evidence type="ECO:0000256" key="2">
    <source>
        <dbReference type="ARBA" id="ARBA00006810"/>
    </source>
</evidence>
<gene>
    <name evidence="11 14" type="primary">atpB</name>
    <name evidence="14" type="ORF">GCM10023184_01660</name>
</gene>
<evidence type="ECO:0000256" key="9">
    <source>
        <dbReference type="ARBA" id="ARBA00023136"/>
    </source>
</evidence>
<sequence length="403" mass="44389">MVAVFSLFSVIACGQHPQDEHGEKTPDGHVAGDNRHEEGKKFDANEVIFGHVLDAHSFHFFDYKGSDGKTHPVGLNLPVIVYEKGAGLKVFSSAKFDHGHAVAEGRYQLVNDHWRHAQLAAGNITKEEAKAYRNENIVAVDPATGAPIADAKVYDFSLTRNVVQMFLALIVLMWIMMGVARRYKSGQGVTSAPRGMQNAVEPVITFVRDEVAKPNLGHKYKKFMPLLLTIFFFILINNLFGLIPGSANVTGNIAFTAMLGLVSALVINFSGNKHYWGHIFNPPVPFGIKFIMVPVEILSIITKPFALIIRLFANMLAGHIIIICLISLIFIFGSLAKGAGWGFMPISIAFSVFIFVIEVLVAFIQAFIFTNLTAVFLGQAIEDHHQHEHDAHHGNPPTEPVII</sequence>
<keyword evidence="15" id="KW-1185">Reference proteome</keyword>
<dbReference type="Pfam" id="PF00119">
    <property type="entry name" value="ATP-synt_A"/>
    <property type="match status" value="1"/>
</dbReference>
<comment type="caution">
    <text evidence="14">The sequence shown here is derived from an EMBL/GenBank/DDBJ whole genome shotgun (WGS) entry which is preliminary data.</text>
</comment>
<keyword evidence="11" id="KW-1003">Cell membrane</keyword>
<feature type="region of interest" description="Disordered" evidence="13">
    <location>
        <begin position="16"/>
        <end position="36"/>
    </location>
</feature>
<comment type="subcellular location">
    <subcellularLocation>
        <location evidence="11 12">Cell membrane</location>
        <topology evidence="11 12">Multi-pass membrane protein</topology>
    </subcellularLocation>
    <subcellularLocation>
        <location evidence="1">Membrane</location>
        <topology evidence="1">Multi-pass membrane protein</topology>
    </subcellularLocation>
</comment>
<dbReference type="EMBL" id="BAABGY010000001">
    <property type="protein sequence ID" value="GAA4317819.1"/>
    <property type="molecule type" value="Genomic_DNA"/>
</dbReference>
<keyword evidence="3 11" id="KW-0813">Transport</keyword>
<feature type="transmembrane region" description="Helical" evidence="11">
    <location>
        <begin position="162"/>
        <end position="180"/>
    </location>
</feature>
<dbReference type="SUPFAM" id="SSF81336">
    <property type="entry name" value="F1F0 ATP synthase subunit A"/>
    <property type="match status" value="1"/>
</dbReference>
<keyword evidence="10 11" id="KW-0066">ATP synthesis</keyword>
<dbReference type="Gene3D" id="1.20.120.220">
    <property type="entry name" value="ATP synthase, F0 complex, subunit A"/>
    <property type="match status" value="1"/>
</dbReference>
<dbReference type="NCBIfam" id="TIGR01131">
    <property type="entry name" value="ATP_synt_6_or_A"/>
    <property type="match status" value="1"/>
</dbReference>
<organism evidence="14 15">
    <name type="scientific">Flaviaesturariibacter amylovorans</name>
    <dbReference type="NCBI Taxonomy" id="1084520"/>
    <lineage>
        <taxon>Bacteria</taxon>
        <taxon>Pseudomonadati</taxon>
        <taxon>Bacteroidota</taxon>
        <taxon>Chitinophagia</taxon>
        <taxon>Chitinophagales</taxon>
        <taxon>Chitinophagaceae</taxon>
        <taxon>Flaviaestuariibacter</taxon>
    </lineage>
</organism>
<comment type="similarity">
    <text evidence="2 11 12">Belongs to the ATPase A chain family.</text>
</comment>
<evidence type="ECO:0000313" key="15">
    <source>
        <dbReference type="Proteomes" id="UP001501725"/>
    </source>
</evidence>
<evidence type="ECO:0000256" key="1">
    <source>
        <dbReference type="ARBA" id="ARBA00004141"/>
    </source>
</evidence>
<evidence type="ECO:0000256" key="4">
    <source>
        <dbReference type="ARBA" id="ARBA00022547"/>
    </source>
</evidence>
<keyword evidence="6 11" id="KW-0375">Hydrogen ion transport</keyword>
<keyword evidence="5 11" id="KW-0812">Transmembrane</keyword>
<dbReference type="InterPro" id="IPR045083">
    <property type="entry name" value="ATP_synth_F0_asu_bact/mt"/>
</dbReference>
<dbReference type="PANTHER" id="PTHR11410">
    <property type="entry name" value="ATP SYNTHASE SUBUNIT A"/>
    <property type="match status" value="1"/>
</dbReference>
<evidence type="ECO:0000313" key="14">
    <source>
        <dbReference type="EMBL" id="GAA4317819.1"/>
    </source>
</evidence>
<proteinExistence type="inferred from homology"/>
<feature type="transmembrane region" description="Helical" evidence="11">
    <location>
        <begin position="223"/>
        <end position="243"/>
    </location>
</feature>